<feature type="compositionally biased region" description="Basic and acidic residues" evidence="11">
    <location>
        <begin position="1"/>
        <end position="16"/>
    </location>
</feature>
<reference evidence="14" key="1">
    <citation type="submission" date="2024-04" db="EMBL/GenBank/DDBJ databases">
        <authorList>
            <person name="Roder T."/>
            <person name="Oberhansli S."/>
            <person name="Kreuzer M."/>
        </authorList>
    </citation>
    <scope>NUCLEOTIDE SEQUENCE</scope>
    <source>
        <strain evidence="14">LWS13-1.2</strain>
    </source>
</reference>
<dbReference type="InterPro" id="IPR044492">
    <property type="entry name" value="P_typ_ATPase_HD_dom"/>
</dbReference>
<organism evidence="14">
    <name type="scientific">Microbacterium sp. LWS13-1.2</name>
    <dbReference type="NCBI Taxonomy" id="3135264"/>
    <lineage>
        <taxon>Bacteria</taxon>
        <taxon>Bacillati</taxon>
        <taxon>Actinomycetota</taxon>
        <taxon>Actinomycetes</taxon>
        <taxon>Micrococcales</taxon>
        <taxon>Microbacteriaceae</taxon>
        <taxon>Microbacterium</taxon>
    </lineage>
</organism>
<dbReference type="Gene3D" id="1.20.1110.10">
    <property type="entry name" value="Calcium-transporting ATPase, transmembrane domain"/>
    <property type="match status" value="1"/>
</dbReference>
<evidence type="ECO:0000256" key="9">
    <source>
        <dbReference type="ARBA" id="ARBA00023136"/>
    </source>
</evidence>
<dbReference type="RefSeq" id="WP_349428131.1">
    <property type="nucleotide sequence ID" value="NZ_CP151632.1"/>
</dbReference>
<dbReference type="InterPro" id="IPR050510">
    <property type="entry name" value="Cation_transp_ATPase_P-type"/>
</dbReference>
<comment type="subcellular location">
    <subcellularLocation>
        <location evidence="1">Cell membrane</location>
        <topology evidence="1">Multi-pass membrane protein</topology>
    </subcellularLocation>
</comment>
<dbReference type="Pfam" id="PF00690">
    <property type="entry name" value="Cation_ATPase_N"/>
    <property type="match status" value="1"/>
</dbReference>
<evidence type="ECO:0000256" key="12">
    <source>
        <dbReference type="SAM" id="Phobius"/>
    </source>
</evidence>
<accession>A0AAU6S9G5</accession>
<evidence type="ECO:0000256" key="1">
    <source>
        <dbReference type="ARBA" id="ARBA00004651"/>
    </source>
</evidence>
<comment type="similarity">
    <text evidence="2">Belongs to the cation transport ATPase (P-type) (TC 3.A.3) family. Type IIA subfamily.</text>
</comment>
<evidence type="ECO:0000256" key="3">
    <source>
        <dbReference type="ARBA" id="ARBA00022475"/>
    </source>
</evidence>
<feature type="region of interest" description="Disordered" evidence="11">
    <location>
        <begin position="942"/>
        <end position="962"/>
    </location>
</feature>
<dbReference type="SFLD" id="SFLDG00002">
    <property type="entry name" value="C1.7:_P-type_atpase_like"/>
    <property type="match status" value="1"/>
</dbReference>
<dbReference type="PANTHER" id="PTHR43294">
    <property type="entry name" value="SODIUM/POTASSIUM-TRANSPORTING ATPASE SUBUNIT ALPHA"/>
    <property type="match status" value="1"/>
</dbReference>
<proteinExistence type="inferred from homology"/>
<dbReference type="GO" id="GO:1990573">
    <property type="term" value="P:potassium ion import across plasma membrane"/>
    <property type="evidence" value="ECO:0007669"/>
    <property type="project" value="TreeGrafter"/>
</dbReference>
<dbReference type="GO" id="GO:0005524">
    <property type="term" value="F:ATP binding"/>
    <property type="evidence" value="ECO:0007669"/>
    <property type="project" value="UniProtKB-KW"/>
</dbReference>
<dbReference type="GO" id="GO:0005391">
    <property type="term" value="F:P-type sodium:potassium-exchanging transporter activity"/>
    <property type="evidence" value="ECO:0007669"/>
    <property type="project" value="TreeGrafter"/>
</dbReference>
<dbReference type="Pfam" id="PF13246">
    <property type="entry name" value="Cation_ATPase"/>
    <property type="match status" value="1"/>
</dbReference>
<dbReference type="Pfam" id="PF00122">
    <property type="entry name" value="E1-E2_ATPase"/>
    <property type="match status" value="1"/>
</dbReference>
<keyword evidence="9 12" id="KW-0472">Membrane</keyword>
<feature type="transmembrane region" description="Helical" evidence="12">
    <location>
        <begin position="878"/>
        <end position="898"/>
    </location>
</feature>
<dbReference type="SUPFAM" id="SSF81653">
    <property type="entry name" value="Calcium ATPase, transduction domain A"/>
    <property type="match status" value="1"/>
</dbReference>
<dbReference type="SUPFAM" id="SSF56784">
    <property type="entry name" value="HAD-like"/>
    <property type="match status" value="1"/>
</dbReference>
<dbReference type="InterPro" id="IPR004014">
    <property type="entry name" value="ATPase_P-typ_cation-transptr_N"/>
</dbReference>
<dbReference type="InterPro" id="IPR018303">
    <property type="entry name" value="ATPase_P-typ_P_site"/>
</dbReference>
<dbReference type="SMART" id="SM00831">
    <property type="entry name" value="Cation_ATPase_N"/>
    <property type="match status" value="1"/>
</dbReference>
<keyword evidence="3" id="KW-1003">Cell membrane</keyword>
<dbReference type="PRINTS" id="PR00119">
    <property type="entry name" value="CATATPASE"/>
</dbReference>
<feature type="transmembrane region" description="Helical" evidence="12">
    <location>
        <begin position="835"/>
        <end position="857"/>
    </location>
</feature>
<dbReference type="GO" id="GO:0005886">
    <property type="term" value="C:plasma membrane"/>
    <property type="evidence" value="ECO:0007669"/>
    <property type="project" value="UniProtKB-SubCell"/>
</dbReference>
<protein>
    <submittedName>
        <fullName evidence="14">Cation-transporting P-type ATPase</fullName>
    </submittedName>
</protein>
<dbReference type="SFLD" id="SFLDS00003">
    <property type="entry name" value="Haloacid_Dehalogenase"/>
    <property type="match status" value="1"/>
</dbReference>
<dbReference type="SUPFAM" id="SSF81665">
    <property type="entry name" value="Calcium ATPase, transmembrane domain M"/>
    <property type="match status" value="1"/>
</dbReference>
<feature type="transmembrane region" description="Helical" evidence="12">
    <location>
        <begin position="735"/>
        <end position="754"/>
    </location>
</feature>
<dbReference type="InterPro" id="IPR036412">
    <property type="entry name" value="HAD-like_sf"/>
</dbReference>
<keyword evidence="7" id="KW-1278">Translocase</keyword>
<dbReference type="GO" id="GO:0006883">
    <property type="term" value="P:intracellular sodium ion homeostasis"/>
    <property type="evidence" value="ECO:0007669"/>
    <property type="project" value="TreeGrafter"/>
</dbReference>
<evidence type="ECO:0000259" key="13">
    <source>
        <dbReference type="SMART" id="SM00831"/>
    </source>
</evidence>
<dbReference type="InterPro" id="IPR023214">
    <property type="entry name" value="HAD_sf"/>
</dbReference>
<feature type="transmembrane region" description="Helical" evidence="12">
    <location>
        <begin position="804"/>
        <end position="823"/>
    </location>
</feature>
<dbReference type="Gene3D" id="3.40.1110.10">
    <property type="entry name" value="Calcium-transporting ATPase, cytoplasmic domain N"/>
    <property type="match status" value="1"/>
</dbReference>
<dbReference type="PRINTS" id="PR00121">
    <property type="entry name" value="NAKATPASE"/>
</dbReference>
<dbReference type="GO" id="GO:0036376">
    <property type="term" value="P:sodium ion export across plasma membrane"/>
    <property type="evidence" value="ECO:0007669"/>
    <property type="project" value="TreeGrafter"/>
</dbReference>
<evidence type="ECO:0000313" key="14">
    <source>
        <dbReference type="EMBL" id="WZO33590.1"/>
    </source>
</evidence>
<dbReference type="InterPro" id="IPR023299">
    <property type="entry name" value="ATPase_P-typ_cyto_dom_N"/>
</dbReference>
<dbReference type="InterPro" id="IPR023298">
    <property type="entry name" value="ATPase_P-typ_TM_dom_sf"/>
</dbReference>
<evidence type="ECO:0000256" key="2">
    <source>
        <dbReference type="ARBA" id="ARBA00005675"/>
    </source>
</evidence>
<evidence type="ECO:0000256" key="7">
    <source>
        <dbReference type="ARBA" id="ARBA00022967"/>
    </source>
</evidence>
<dbReference type="Pfam" id="PF00689">
    <property type="entry name" value="Cation_ATPase_C"/>
    <property type="match status" value="1"/>
</dbReference>
<feature type="compositionally biased region" description="Basic and acidic residues" evidence="11">
    <location>
        <begin position="946"/>
        <end position="962"/>
    </location>
</feature>
<dbReference type="EMBL" id="CP151632">
    <property type="protein sequence ID" value="WZO33590.1"/>
    <property type="molecule type" value="Genomic_DNA"/>
</dbReference>
<gene>
    <name evidence="14" type="ORF">MRBLWS13_001219</name>
</gene>
<dbReference type="PANTHER" id="PTHR43294:SF21">
    <property type="entry name" value="CATION TRANSPORTING ATPASE"/>
    <property type="match status" value="1"/>
</dbReference>
<evidence type="ECO:0000256" key="11">
    <source>
        <dbReference type="SAM" id="MobiDB-lite"/>
    </source>
</evidence>
<comment type="catalytic activity">
    <reaction evidence="10">
        <text>ATP + H2O = ADP + phosphate + H(+)</text>
        <dbReference type="Rhea" id="RHEA:13065"/>
        <dbReference type="ChEBI" id="CHEBI:15377"/>
        <dbReference type="ChEBI" id="CHEBI:15378"/>
        <dbReference type="ChEBI" id="CHEBI:30616"/>
        <dbReference type="ChEBI" id="CHEBI:43474"/>
        <dbReference type="ChEBI" id="CHEBI:456216"/>
    </reaction>
</comment>
<feature type="region of interest" description="Disordered" evidence="11">
    <location>
        <begin position="1"/>
        <end position="25"/>
    </location>
</feature>
<keyword evidence="6" id="KW-0067">ATP-binding</keyword>
<evidence type="ECO:0000256" key="8">
    <source>
        <dbReference type="ARBA" id="ARBA00022989"/>
    </source>
</evidence>
<dbReference type="InterPro" id="IPR008250">
    <property type="entry name" value="ATPase_P-typ_transduc_dom_A_sf"/>
</dbReference>
<dbReference type="Gene3D" id="2.70.150.10">
    <property type="entry name" value="Calcium-transporting ATPase, cytoplasmic transduction domain A"/>
    <property type="match status" value="1"/>
</dbReference>
<dbReference type="NCBIfam" id="TIGR01494">
    <property type="entry name" value="ATPase_P-type"/>
    <property type="match status" value="2"/>
</dbReference>
<feature type="transmembrane region" description="Helical" evidence="12">
    <location>
        <begin position="913"/>
        <end position="933"/>
    </location>
</feature>
<dbReference type="Gene3D" id="3.40.50.1000">
    <property type="entry name" value="HAD superfamily/HAD-like"/>
    <property type="match status" value="1"/>
</dbReference>
<dbReference type="InterPro" id="IPR059000">
    <property type="entry name" value="ATPase_P-type_domA"/>
</dbReference>
<dbReference type="AlphaFoldDB" id="A0AAU6S9G5"/>
<keyword evidence="5" id="KW-0547">Nucleotide-binding</keyword>
<dbReference type="GO" id="GO:0030007">
    <property type="term" value="P:intracellular potassium ion homeostasis"/>
    <property type="evidence" value="ECO:0007669"/>
    <property type="project" value="TreeGrafter"/>
</dbReference>
<keyword evidence="8 12" id="KW-1133">Transmembrane helix</keyword>
<feature type="transmembrane region" description="Helical" evidence="12">
    <location>
        <begin position="267"/>
        <end position="286"/>
    </location>
</feature>
<dbReference type="SUPFAM" id="SSF81660">
    <property type="entry name" value="Metal cation-transporting ATPase, ATP-binding domain N"/>
    <property type="match status" value="1"/>
</dbReference>
<evidence type="ECO:0000256" key="6">
    <source>
        <dbReference type="ARBA" id="ARBA00022840"/>
    </source>
</evidence>
<dbReference type="GO" id="GO:0016887">
    <property type="term" value="F:ATP hydrolysis activity"/>
    <property type="evidence" value="ECO:0007669"/>
    <property type="project" value="InterPro"/>
</dbReference>
<dbReference type="GO" id="GO:1902600">
    <property type="term" value="P:proton transmembrane transport"/>
    <property type="evidence" value="ECO:0007669"/>
    <property type="project" value="TreeGrafter"/>
</dbReference>
<dbReference type="InterPro" id="IPR006068">
    <property type="entry name" value="ATPase_P-typ_cation-transptr_C"/>
</dbReference>
<evidence type="ECO:0000256" key="4">
    <source>
        <dbReference type="ARBA" id="ARBA00022692"/>
    </source>
</evidence>
<name>A0AAU6S9G5_9MICO</name>
<dbReference type="SFLD" id="SFLDF00027">
    <property type="entry name" value="p-type_atpase"/>
    <property type="match status" value="1"/>
</dbReference>
<dbReference type="InterPro" id="IPR001757">
    <property type="entry name" value="P_typ_ATPase"/>
</dbReference>
<evidence type="ECO:0000256" key="10">
    <source>
        <dbReference type="ARBA" id="ARBA00049360"/>
    </source>
</evidence>
<feature type="transmembrane region" description="Helical" evidence="12">
    <location>
        <begin position="83"/>
        <end position="99"/>
    </location>
</feature>
<evidence type="ECO:0000256" key="5">
    <source>
        <dbReference type="ARBA" id="ARBA00022741"/>
    </source>
</evidence>
<dbReference type="PROSITE" id="PS00154">
    <property type="entry name" value="ATPASE_E1_E2"/>
    <property type="match status" value="1"/>
</dbReference>
<sequence length="962" mass="103023">MTGHEHHGPHEGRRPAAEASTRPSSPEAYLLDEDEVLARYGTRREGLTSEEVMALRAEYGDNVIVRVHTEPLALRFLRQFKDWMIVLLLVCAAITAYLGDLLTSGVLVLLVLLNTSIGFFQEYRSGKTMEALQHLSLSRSQVLRDGTLTELDSTELVVGDVVRLTEGASVPADTRLIEASAFATNEFALTGESDPTRKYTHRIATDVMVAERHNVAHAGTTVATGEAVGVVVATGTHSELGRIAQLADAAPQTLSPLQREMGHIGRVITYATFTLALVLLVVAVWADLPLHEAVLFTVGFASAVIPQGLPAEVNTALAQAASSLAARNALVKRLSAVETLGSTQVICTDKTGTLTKNEMTVTGLVAAGQEYIVRGTGYEPAGDVEWAADADAETPRDRARLVGFLRAGVLASNARLLPPDEKHPAWHILGDPTEAALLTVAAKAGIDVPRERREQRKVREFPFDSSRKLMTAVRESPDGTLTAWVKGAPEAVVARASHIDDGGGIRPLTDADRDAFLALHIARSDRGLRNLAYASRAATPADVAAVDPLAVETGLVLLGLVSMVDPIRDEVPDAMRRAIDARVKVNIITGDFSRTAEAIARQAGLDHDHALTVVTEDELRLMRDDEVLSRALAGGTVFSRVDPTDKTRIVDLVKKSGRIVAVTGDGINDAPALRHASIGVAMGASGTDVAKEAAEIVLLDDSFSTLVGAVEQGRVIYANISKGVISCLTSNAAELVVNIVSLVLATVAGLPLAINVMQILAIDLLGELLPIAALGRDPEEGSVMKHAPRDPKSHIVGLRSIGNLMYAGSIIGVLAIGNYLLFFQREGSFPFAGPVDASLVAPATTMTYVTVLVCQFFNITQRRSERGLFTRYIFSNPTYWLACVAGIGIMLAIVYVPWLQTAFRTGPLDATDWALVLLAALIFVAIREAGLALRRHDRCARGPRPTHGERGRAAREIRPAST</sequence>
<feature type="domain" description="Cation-transporting P-type ATPase N-terminal" evidence="13">
    <location>
        <begin position="27"/>
        <end position="100"/>
    </location>
</feature>
<keyword evidence="4 12" id="KW-0812">Transmembrane</keyword>